<dbReference type="Proteomes" id="UP000291562">
    <property type="component" value="Chromosome"/>
</dbReference>
<dbReference type="EMBL" id="CP035704">
    <property type="protein sequence ID" value="QBB71013.1"/>
    <property type="molecule type" value="Genomic_DNA"/>
</dbReference>
<evidence type="ECO:0000313" key="1">
    <source>
        <dbReference type="EMBL" id="QBB71013.1"/>
    </source>
</evidence>
<dbReference type="Pfam" id="PF14350">
    <property type="entry name" value="Beta_protein"/>
    <property type="match status" value="1"/>
</dbReference>
<protein>
    <recommendedName>
        <fullName evidence="3">Protein beta</fullName>
    </recommendedName>
</protein>
<evidence type="ECO:0008006" key="3">
    <source>
        <dbReference type="Google" id="ProtNLM"/>
    </source>
</evidence>
<gene>
    <name evidence="1" type="ORF">ELE36_12005</name>
</gene>
<proteinExistence type="predicted"/>
<accession>A0A411HKI6</accession>
<dbReference type="AlphaFoldDB" id="A0A411HKI6"/>
<sequence>MLVALKEMSQIGYVPILDLRPAEMVALEELPEKDKGLMCPLFKLRPWLGSIELDNSVAKIKEVYGSRPCFLMLCDERVGETRRKVHDDLDRLRSSTNGFSAWCDFIEAQGNKQFIPSLQLSDPNQFDLQAERLVALSRGLVVVIELDLLPFLSTIVSRASRLTNQGTDVLFLLDFGRQEARFLQEKNLIIDSIKIISEIAPNAAISFSASSFPDLFTTIVSRHIFERQLFNQIRAEIYGRLIYSDRGSARAERQAGGGGIPAARIDYATGDDWFFFRDSASTPDRGRAYSEQAQHLIRSPYWDGRLHLWGTQMIERTAYGDPLAITSPNRSTAVRINIHLHQQLFYGDSSGLTDTEEPWID</sequence>
<dbReference type="KEGG" id="xbc:ELE36_12005"/>
<evidence type="ECO:0000313" key="2">
    <source>
        <dbReference type="Proteomes" id="UP000291562"/>
    </source>
</evidence>
<dbReference type="OrthoDB" id="7847670at2"/>
<organism evidence="1 2">
    <name type="scientific">Pseudolysobacter antarcticus</name>
    <dbReference type="NCBI Taxonomy" id="2511995"/>
    <lineage>
        <taxon>Bacteria</taxon>
        <taxon>Pseudomonadati</taxon>
        <taxon>Pseudomonadota</taxon>
        <taxon>Gammaproteobacteria</taxon>
        <taxon>Lysobacterales</taxon>
        <taxon>Rhodanobacteraceae</taxon>
        <taxon>Pseudolysobacter</taxon>
    </lineage>
</organism>
<reference evidence="1 2" key="1">
    <citation type="submission" date="2019-01" db="EMBL/GenBank/DDBJ databases">
        <title>Pseudolysobacter antarctica gen. nov., sp. nov., isolated from Fildes Peninsula, Antarctica.</title>
        <authorList>
            <person name="Wei Z."/>
            <person name="Peng F."/>
        </authorList>
    </citation>
    <scope>NUCLEOTIDE SEQUENCE [LARGE SCALE GENOMIC DNA]</scope>
    <source>
        <strain evidence="1 2">AQ6-296</strain>
    </source>
</reference>
<keyword evidence="2" id="KW-1185">Reference proteome</keyword>
<dbReference type="InterPro" id="IPR025683">
    <property type="entry name" value="Protein_beta"/>
</dbReference>
<name>A0A411HKI6_9GAMM</name>